<dbReference type="SMART" id="SM00513">
    <property type="entry name" value="SAP"/>
    <property type="match status" value="1"/>
</dbReference>
<dbReference type="Gene3D" id="1.10.1600.10">
    <property type="match status" value="1"/>
</dbReference>
<dbReference type="GO" id="GO:0005524">
    <property type="term" value="F:ATP binding"/>
    <property type="evidence" value="ECO:0007669"/>
    <property type="project" value="UniProtKB-KW"/>
</dbReference>
<dbReference type="InterPro" id="IPR027388">
    <property type="entry name" value="Ku70_bridge/pillars_dom_sf"/>
</dbReference>
<evidence type="ECO:0000256" key="12">
    <source>
        <dbReference type="ARBA" id="ARBA00022895"/>
    </source>
</evidence>
<keyword evidence="24" id="KW-1185">Reference proteome</keyword>
<dbReference type="GO" id="GO:0043564">
    <property type="term" value="C:Ku70:Ku80 complex"/>
    <property type="evidence" value="ECO:0007669"/>
    <property type="project" value="InterPro"/>
</dbReference>
<dbReference type="EMBL" id="JANBVN010000093">
    <property type="protein sequence ID" value="KAJ9145166.1"/>
    <property type="molecule type" value="Genomic_DNA"/>
</dbReference>
<feature type="compositionally biased region" description="Acidic residues" evidence="21">
    <location>
        <begin position="13"/>
        <end position="25"/>
    </location>
</feature>
<evidence type="ECO:0000256" key="18">
    <source>
        <dbReference type="ARBA" id="ARBA00031811"/>
    </source>
</evidence>
<dbReference type="Gene3D" id="3.40.50.410">
    <property type="entry name" value="von Willebrand factor, type A domain"/>
    <property type="match status" value="1"/>
</dbReference>
<dbReference type="NCBIfam" id="TIGR00578">
    <property type="entry name" value="ku70"/>
    <property type="match status" value="1"/>
</dbReference>
<dbReference type="InterPro" id="IPR036361">
    <property type="entry name" value="SAP_dom_sf"/>
</dbReference>
<dbReference type="GO" id="GO:0006310">
    <property type="term" value="P:DNA recombination"/>
    <property type="evidence" value="ECO:0007669"/>
    <property type="project" value="UniProtKB-KW"/>
</dbReference>
<dbReference type="AlphaFoldDB" id="A0AA38RNS7"/>
<keyword evidence="14" id="KW-0233">DNA recombination</keyword>
<keyword evidence="6" id="KW-0158">Chromosome</keyword>
<dbReference type="Pfam" id="PF03731">
    <property type="entry name" value="Ku_N"/>
    <property type="match status" value="1"/>
</dbReference>
<dbReference type="PROSITE" id="PS50800">
    <property type="entry name" value="SAP"/>
    <property type="match status" value="1"/>
</dbReference>
<dbReference type="FunFam" id="3.40.50.410:FF:000071">
    <property type="entry name" value="ATP-dependent DNA helicase II subunit 1"/>
    <property type="match status" value="1"/>
</dbReference>
<comment type="subcellular location">
    <subcellularLocation>
        <location evidence="2">Chromosome</location>
        <location evidence="2">Telomere</location>
    </subcellularLocation>
    <subcellularLocation>
        <location evidence="1">Nucleus</location>
    </subcellularLocation>
</comment>
<dbReference type="GO" id="GO:0006303">
    <property type="term" value="P:double-strand break repair via nonhomologous end joining"/>
    <property type="evidence" value="ECO:0007669"/>
    <property type="project" value="InterPro"/>
</dbReference>
<dbReference type="Pfam" id="PF02735">
    <property type="entry name" value="Ku"/>
    <property type="match status" value="1"/>
</dbReference>
<dbReference type="FunFam" id="2.40.290.10:FF:000001">
    <property type="entry name" value="X-ray repair cross complementing 6"/>
    <property type="match status" value="1"/>
</dbReference>
<keyword evidence="9" id="KW-0378">Hydrolase</keyword>
<keyword evidence="7" id="KW-0547">Nucleotide-binding</keyword>
<keyword evidence="11" id="KW-0067">ATP-binding</keyword>
<comment type="similarity">
    <text evidence="3">Belongs to the ku70 family.</text>
</comment>
<evidence type="ECO:0000256" key="4">
    <source>
        <dbReference type="ARBA" id="ARBA00012551"/>
    </source>
</evidence>
<dbReference type="PIRSF" id="PIRSF003033">
    <property type="entry name" value="Ku70"/>
    <property type="match status" value="1"/>
</dbReference>
<dbReference type="GO" id="GO:0000781">
    <property type="term" value="C:chromosome, telomeric region"/>
    <property type="evidence" value="ECO:0007669"/>
    <property type="project" value="UniProtKB-SubCell"/>
</dbReference>
<sequence length="654" mass="73117">MAWGGNSEKRDDGDDVEDAEEELDEANYKTQKDAVLFAIDVSKSMAKKPTGDGGKKKGDNDSPLSAALKCAYQLMQQRIISQPKEMMGVLLFGTEQSKFRDEDGRSGYPHCYLFQDLDVPSAEDVKALRALVEGDDGDLQDILTPAKERVQMSNVLFCANQIFTTNAPNFGSRRLFIITDNDDPHAGDKQARSAAAVRAKDLYDLGVVIELFPISPEDKPFELNKFYEDIVYTDPAVNQDLQDTLQTARSGDGLTLLNSLISNINSKQTPKRSYFSHMPFDIAPGLRITVKGYQVIHRQEKQRTCYVWMEGEAPQLAVGETTKLDADARVVEKSEVKKAYKFGGEYVYFNPEELKQLKHFGEPCLRIIGFKDRTLLPTWASVKKSTFIFPSEEDYVGSTRVFSALWQKMLKDKKMALAWHIARKNANPILVAILASSAPDDENTGTPYLPAGLWLHPLPFADDLRNADLPVTARCSDSLINQMRPIVKNLQLPKGIYNPTKYPNPSLQWHYRILQAMALEEEVPESLDDPTIPKYRAIAKRVGGYIEEWSEQLGNEAKGLAGSRAVKREMEEEDDDDHRPKKRTKAAPKVKTSGSQKLAGGMSNAQLKLAVENDTLKKMTVAELKDVLASKGVSTAGKKAELVEKLEQWVEDNV</sequence>
<protein>
    <recommendedName>
        <fullName evidence="5">ATP-dependent DNA helicase II subunit 1</fullName>
        <ecNumber evidence="4">3.6.4.12</ecNumber>
    </recommendedName>
    <alternativeName>
        <fullName evidence="18">ATP-dependent DNA helicase II subunit Ku70</fullName>
    </alternativeName>
</protein>
<evidence type="ECO:0000256" key="16">
    <source>
        <dbReference type="ARBA" id="ARBA00023242"/>
    </source>
</evidence>
<evidence type="ECO:0000256" key="13">
    <source>
        <dbReference type="ARBA" id="ARBA00023125"/>
    </source>
</evidence>
<evidence type="ECO:0000313" key="23">
    <source>
        <dbReference type="EMBL" id="KAJ9145166.1"/>
    </source>
</evidence>
<dbReference type="InterPro" id="IPR036465">
    <property type="entry name" value="vWFA_dom_sf"/>
</dbReference>
<dbReference type="Pfam" id="PF03730">
    <property type="entry name" value="Ku_C"/>
    <property type="match status" value="1"/>
</dbReference>
<dbReference type="SUPFAM" id="SSF68906">
    <property type="entry name" value="SAP domain"/>
    <property type="match status" value="1"/>
</dbReference>
<feature type="active site" description="Schiff-base intermediate with DNA; for 5'-deoxyribose-5-phosphate lyase activity" evidence="20">
    <location>
        <position position="29"/>
    </location>
</feature>
<dbReference type="GO" id="GO:0003690">
    <property type="term" value="F:double-stranded DNA binding"/>
    <property type="evidence" value="ECO:0007669"/>
    <property type="project" value="TreeGrafter"/>
</dbReference>
<evidence type="ECO:0000256" key="14">
    <source>
        <dbReference type="ARBA" id="ARBA00023172"/>
    </source>
</evidence>
<feature type="region of interest" description="Disordered" evidence="21">
    <location>
        <begin position="560"/>
        <end position="601"/>
    </location>
</feature>
<dbReference type="Gene3D" id="4.10.970.10">
    <property type="entry name" value="Ku70, bridge and pillars"/>
    <property type="match status" value="1"/>
</dbReference>
<dbReference type="GO" id="GO:0003684">
    <property type="term" value="F:damaged DNA binding"/>
    <property type="evidence" value="ECO:0007669"/>
    <property type="project" value="InterPro"/>
</dbReference>
<organism evidence="23 24">
    <name type="scientific">Coniochaeta hoffmannii</name>
    <dbReference type="NCBI Taxonomy" id="91930"/>
    <lineage>
        <taxon>Eukaryota</taxon>
        <taxon>Fungi</taxon>
        <taxon>Dikarya</taxon>
        <taxon>Ascomycota</taxon>
        <taxon>Pezizomycotina</taxon>
        <taxon>Sordariomycetes</taxon>
        <taxon>Sordariomycetidae</taxon>
        <taxon>Coniochaetales</taxon>
        <taxon>Coniochaetaceae</taxon>
        <taxon>Coniochaeta</taxon>
    </lineage>
</organism>
<dbReference type="SUPFAM" id="SSF100939">
    <property type="entry name" value="SPOC domain-like"/>
    <property type="match status" value="1"/>
</dbReference>
<evidence type="ECO:0000256" key="7">
    <source>
        <dbReference type="ARBA" id="ARBA00022741"/>
    </source>
</evidence>
<evidence type="ECO:0000259" key="22">
    <source>
        <dbReference type="PROSITE" id="PS50800"/>
    </source>
</evidence>
<accession>A0AA38RNS7</accession>
<dbReference type="CDD" id="cd01458">
    <property type="entry name" value="vWA_ku"/>
    <property type="match status" value="1"/>
</dbReference>
<dbReference type="GO" id="GO:0016787">
    <property type="term" value="F:hydrolase activity"/>
    <property type="evidence" value="ECO:0007669"/>
    <property type="project" value="UniProtKB-KW"/>
</dbReference>
<dbReference type="PANTHER" id="PTHR12604">
    <property type="entry name" value="KU AUTOANTIGEN DNA HELICASE"/>
    <property type="match status" value="1"/>
</dbReference>
<dbReference type="InterPro" id="IPR016194">
    <property type="entry name" value="SPOC-like_C_dom_sf"/>
</dbReference>
<evidence type="ECO:0000313" key="24">
    <source>
        <dbReference type="Proteomes" id="UP001174691"/>
    </source>
</evidence>
<evidence type="ECO:0000256" key="19">
    <source>
        <dbReference type="ARBA" id="ARBA00047995"/>
    </source>
</evidence>
<feature type="domain" description="SAP" evidence="22">
    <location>
        <begin position="616"/>
        <end position="650"/>
    </location>
</feature>
<dbReference type="Gene3D" id="1.10.720.30">
    <property type="entry name" value="SAP domain"/>
    <property type="match status" value="1"/>
</dbReference>
<comment type="catalytic activity">
    <reaction evidence="19">
        <text>ATP + H2O = ADP + phosphate + H(+)</text>
        <dbReference type="Rhea" id="RHEA:13065"/>
        <dbReference type="ChEBI" id="CHEBI:15377"/>
        <dbReference type="ChEBI" id="CHEBI:15378"/>
        <dbReference type="ChEBI" id="CHEBI:30616"/>
        <dbReference type="ChEBI" id="CHEBI:43474"/>
        <dbReference type="ChEBI" id="CHEBI:456216"/>
        <dbReference type="EC" id="3.6.4.12"/>
    </reaction>
</comment>
<comment type="caution">
    <text evidence="23">The sequence shown here is derived from an EMBL/GenBank/DDBJ whole genome shotgun (WGS) entry which is preliminary data.</text>
</comment>
<dbReference type="GO" id="GO:0000723">
    <property type="term" value="P:telomere maintenance"/>
    <property type="evidence" value="ECO:0007669"/>
    <property type="project" value="InterPro"/>
</dbReference>
<name>A0AA38RNS7_9PEZI</name>
<dbReference type="InterPro" id="IPR006165">
    <property type="entry name" value="Ku70"/>
</dbReference>
<reference evidence="23" key="1">
    <citation type="submission" date="2022-07" db="EMBL/GenBank/DDBJ databases">
        <title>Fungi with potential for degradation of polypropylene.</title>
        <authorList>
            <person name="Gostincar C."/>
        </authorList>
    </citation>
    <scope>NUCLEOTIDE SEQUENCE</scope>
    <source>
        <strain evidence="23">EXF-13287</strain>
    </source>
</reference>
<evidence type="ECO:0000256" key="17">
    <source>
        <dbReference type="ARBA" id="ARBA00024890"/>
    </source>
</evidence>
<keyword evidence="8" id="KW-0227">DNA damage</keyword>
<keyword evidence="13" id="KW-0238">DNA-binding</keyword>
<keyword evidence="12" id="KW-0779">Telomere</keyword>
<evidence type="ECO:0000256" key="21">
    <source>
        <dbReference type="SAM" id="MobiDB-lite"/>
    </source>
</evidence>
<evidence type="ECO:0000256" key="15">
    <source>
        <dbReference type="ARBA" id="ARBA00023204"/>
    </source>
</evidence>
<gene>
    <name evidence="23" type="ORF">NKR19_g6211</name>
</gene>
<keyword evidence="15" id="KW-0234">DNA repair</keyword>
<dbReference type="Proteomes" id="UP001174691">
    <property type="component" value="Unassembled WGS sequence"/>
</dbReference>
<evidence type="ECO:0000256" key="1">
    <source>
        <dbReference type="ARBA" id="ARBA00004123"/>
    </source>
</evidence>
<keyword evidence="16" id="KW-0539">Nucleus</keyword>
<evidence type="ECO:0000256" key="5">
    <source>
        <dbReference type="ARBA" id="ARBA00021796"/>
    </source>
</evidence>
<dbReference type="InterPro" id="IPR005161">
    <property type="entry name" value="Ku_N"/>
</dbReference>
<dbReference type="InterPro" id="IPR006164">
    <property type="entry name" value="DNA_bd_Ku70/Ku80"/>
</dbReference>
<dbReference type="EC" id="3.6.4.12" evidence="4"/>
<evidence type="ECO:0000256" key="3">
    <source>
        <dbReference type="ARBA" id="ARBA00005240"/>
    </source>
</evidence>
<dbReference type="Pfam" id="PF02037">
    <property type="entry name" value="SAP"/>
    <property type="match status" value="1"/>
</dbReference>
<feature type="region of interest" description="Disordered" evidence="21">
    <location>
        <begin position="1"/>
        <end position="27"/>
    </location>
</feature>
<dbReference type="SUPFAM" id="SSF53300">
    <property type="entry name" value="vWA-like"/>
    <property type="match status" value="1"/>
</dbReference>
<evidence type="ECO:0000256" key="11">
    <source>
        <dbReference type="ARBA" id="ARBA00022840"/>
    </source>
</evidence>
<dbReference type="GO" id="GO:0003678">
    <property type="term" value="F:DNA helicase activity"/>
    <property type="evidence" value="ECO:0007669"/>
    <property type="project" value="UniProtKB-EC"/>
</dbReference>
<evidence type="ECO:0000256" key="9">
    <source>
        <dbReference type="ARBA" id="ARBA00022801"/>
    </source>
</evidence>
<proteinExistence type="inferred from homology"/>
<keyword evidence="10 23" id="KW-0347">Helicase</keyword>
<evidence type="ECO:0000256" key="8">
    <source>
        <dbReference type="ARBA" id="ARBA00022763"/>
    </source>
</evidence>
<dbReference type="InterPro" id="IPR003034">
    <property type="entry name" value="SAP_dom"/>
</dbReference>
<dbReference type="SMART" id="SM00559">
    <property type="entry name" value="Ku78"/>
    <property type="match status" value="1"/>
</dbReference>
<dbReference type="PANTHER" id="PTHR12604:SF2">
    <property type="entry name" value="X-RAY REPAIR CROSS-COMPLEMENTING PROTEIN 6"/>
    <property type="match status" value="1"/>
</dbReference>
<evidence type="ECO:0000256" key="10">
    <source>
        <dbReference type="ARBA" id="ARBA00022806"/>
    </source>
</evidence>
<evidence type="ECO:0000256" key="20">
    <source>
        <dbReference type="PIRSR" id="PIRSR003033-1"/>
    </source>
</evidence>
<comment type="function">
    <text evidence="17">Single-stranded DNA-dependent ATP-dependent helicase. Involved in non-homologous end joining (NHEJ) DNA double strand break repair. DNA-binding is sequence-independent but has a high affinity to nicks in double-stranded DNA and to the ends of duplex DNA. Binds to naturally occurring chromosomal ends, and therefore provides chromosomal end protection. Required also for telomere recombination to repair telomeric ends in the absence of telomerase. KU70, of the KU70/KU80 heterodimer, binds to the stem loop of TLC1, the RNA component of telomerase. Involved in telomere maintenance. Interacts with telomeric repeats and subtelomeric sequences thereby controlling telomere length and protecting against subtelomeric rearrangement. Maintains telomeric chromatin, which is involved in silencing the expression of genes located at the telomere. Required for mating-type switching.</text>
</comment>
<dbReference type="GO" id="GO:0042162">
    <property type="term" value="F:telomeric DNA binding"/>
    <property type="evidence" value="ECO:0007669"/>
    <property type="project" value="InterPro"/>
</dbReference>
<dbReference type="Gene3D" id="2.40.290.10">
    <property type="match status" value="1"/>
</dbReference>
<dbReference type="CDD" id="cd00788">
    <property type="entry name" value="KU70"/>
    <property type="match status" value="1"/>
</dbReference>
<evidence type="ECO:0000256" key="2">
    <source>
        <dbReference type="ARBA" id="ARBA00004574"/>
    </source>
</evidence>
<evidence type="ECO:0000256" key="6">
    <source>
        <dbReference type="ARBA" id="ARBA00022454"/>
    </source>
</evidence>
<dbReference type="InterPro" id="IPR005160">
    <property type="entry name" value="Ku_C"/>
</dbReference>
<dbReference type="InterPro" id="IPR047087">
    <property type="entry name" value="KU70_core_dom"/>
</dbReference>